<dbReference type="InterPro" id="IPR011011">
    <property type="entry name" value="Znf_FYVE_PHD"/>
</dbReference>
<proteinExistence type="predicted"/>
<accession>A0A382C3M4</accession>
<name>A0A382C3M4_9ZZZZ</name>
<dbReference type="SUPFAM" id="SSF57903">
    <property type="entry name" value="FYVE/PHD zinc finger"/>
    <property type="match status" value="1"/>
</dbReference>
<evidence type="ECO:0000313" key="1">
    <source>
        <dbReference type="EMBL" id="SVB20449.1"/>
    </source>
</evidence>
<dbReference type="EMBL" id="UINC01032570">
    <property type="protein sequence ID" value="SVB20449.1"/>
    <property type="molecule type" value="Genomic_DNA"/>
</dbReference>
<protein>
    <recommendedName>
        <fullName evidence="2">B box-type domain-containing protein</fullName>
    </recommendedName>
</protein>
<reference evidence="1" key="1">
    <citation type="submission" date="2018-05" db="EMBL/GenBank/DDBJ databases">
        <authorList>
            <person name="Lanie J.A."/>
            <person name="Ng W.-L."/>
            <person name="Kazmierczak K.M."/>
            <person name="Andrzejewski T.M."/>
            <person name="Davidsen T.M."/>
            <person name="Wayne K.J."/>
            <person name="Tettelin H."/>
            <person name="Glass J.I."/>
            <person name="Rusch D."/>
            <person name="Podicherti R."/>
            <person name="Tsui H.-C.T."/>
            <person name="Winkler M.E."/>
        </authorList>
    </citation>
    <scope>NUCLEOTIDE SEQUENCE</scope>
</reference>
<organism evidence="1">
    <name type="scientific">marine metagenome</name>
    <dbReference type="NCBI Taxonomy" id="408172"/>
    <lineage>
        <taxon>unclassified sequences</taxon>
        <taxon>metagenomes</taxon>
        <taxon>ecological metagenomes</taxon>
    </lineage>
</organism>
<sequence length="56" mass="6405">MTKINAVECDDCGTTFTENDMPNHPVSLYTCEVCEKDICSNCSEQHAKDETEMEWK</sequence>
<evidence type="ECO:0008006" key="2">
    <source>
        <dbReference type="Google" id="ProtNLM"/>
    </source>
</evidence>
<dbReference type="AlphaFoldDB" id="A0A382C3M4"/>
<gene>
    <name evidence="1" type="ORF">METZ01_LOCUS173303</name>
</gene>